<gene>
    <name evidence="2" type="ORF">GCM10010478_47720</name>
</gene>
<reference evidence="2 3" key="1">
    <citation type="journal article" date="2019" name="Int. J. Syst. Evol. Microbiol.">
        <title>The Global Catalogue of Microorganisms (GCM) 10K type strain sequencing project: providing services to taxonomists for standard genome sequencing and annotation.</title>
        <authorList>
            <consortium name="The Broad Institute Genomics Platform"/>
            <consortium name="The Broad Institute Genome Sequencing Center for Infectious Disease"/>
            <person name="Wu L."/>
            <person name="Ma J."/>
        </authorList>
    </citation>
    <scope>NUCLEOTIDE SEQUENCE [LARGE SCALE GENOMIC DNA]</scope>
    <source>
        <strain evidence="2 3">JCM 9650</strain>
    </source>
</reference>
<organism evidence="2 3">
    <name type="scientific">Streptomyces erythrogriseus</name>
    <dbReference type="NCBI Taxonomy" id="284027"/>
    <lineage>
        <taxon>Bacteria</taxon>
        <taxon>Bacillati</taxon>
        <taxon>Actinomycetota</taxon>
        <taxon>Actinomycetes</taxon>
        <taxon>Kitasatosporales</taxon>
        <taxon>Streptomycetaceae</taxon>
        <taxon>Streptomyces</taxon>
        <taxon>Streptomyces griseoincarnatus group</taxon>
    </lineage>
</organism>
<comment type="caution">
    <text evidence="2">The sequence shown here is derived from an EMBL/GenBank/DDBJ whole genome shotgun (WGS) entry which is preliminary data.</text>
</comment>
<name>A0ABN3X7U6_9ACTN</name>
<keyword evidence="3" id="KW-1185">Reference proteome</keyword>
<feature type="region of interest" description="Disordered" evidence="1">
    <location>
        <begin position="91"/>
        <end position="142"/>
    </location>
</feature>
<evidence type="ECO:0000256" key="1">
    <source>
        <dbReference type="SAM" id="MobiDB-lite"/>
    </source>
</evidence>
<accession>A0ABN3X7U6</accession>
<dbReference type="Proteomes" id="UP001501423">
    <property type="component" value="Unassembled WGS sequence"/>
</dbReference>
<protein>
    <submittedName>
        <fullName evidence="2">Uncharacterized protein</fullName>
    </submittedName>
</protein>
<dbReference type="EMBL" id="BAAAVA010000068">
    <property type="protein sequence ID" value="GAA2940470.1"/>
    <property type="molecule type" value="Genomic_DNA"/>
</dbReference>
<evidence type="ECO:0000313" key="2">
    <source>
        <dbReference type="EMBL" id="GAA2940470.1"/>
    </source>
</evidence>
<feature type="compositionally biased region" description="Basic and acidic residues" evidence="1">
    <location>
        <begin position="104"/>
        <end position="117"/>
    </location>
</feature>
<evidence type="ECO:0000313" key="3">
    <source>
        <dbReference type="Proteomes" id="UP001501423"/>
    </source>
</evidence>
<sequence>MCVSGSGRLVFRRRVVPQQLPVRSFWCGVRGTEAQGTGQAPVAAGAATVDALIVQRLRGEFGARARGFPGELDSELSFGLDVDSVCGCEDHAGSEELEGEQGGGEDRNRDPSRHTSEHAPLQAVPKHFARTNRQSMGGQEAP</sequence>
<proteinExistence type="predicted"/>
<feature type="compositionally biased region" description="Polar residues" evidence="1">
    <location>
        <begin position="131"/>
        <end position="142"/>
    </location>
</feature>